<dbReference type="GO" id="GO:0003677">
    <property type="term" value="F:DNA binding"/>
    <property type="evidence" value="ECO:0007669"/>
    <property type="project" value="UniProtKB-KW"/>
</dbReference>
<protein>
    <recommendedName>
        <fullName evidence="3">Cas12f1-like TNB domain-containing protein</fullName>
    </recommendedName>
</protein>
<dbReference type="InterPro" id="IPR010095">
    <property type="entry name" value="Cas12f1-like_TNB"/>
</dbReference>
<reference evidence="4" key="1">
    <citation type="submission" date="2022-03" db="EMBL/GenBank/DDBJ databases">
        <title>Draft Genome Sequence of Firmicute Strain S0AB, a Heterotrophic Iron/Sulfur-Oxidizing Extreme Acidophile.</title>
        <authorList>
            <person name="Vergara E."/>
            <person name="Pakostova E."/>
            <person name="Johnson D.B."/>
            <person name="Holmes D.S."/>
        </authorList>
    </citation>
    <scope>NUCLEOTIDE SEQUENCE</scope>
    <source>
        <strain evidence="4">S0AB</strain>
    </source>
</reference>
<name>A0A9X2AD92_9BACL</name>
<comment type="caution">
    <text evidence="4">The sequence shown here is derived from an EMBL/GenBank/DDBJ whole genome shotgun (WGS) entry which is preliminary data.</text>
</comment>
<dbReference type="EMBL" id="JALBUF010000019">
    <property type="protein sequence ID" value="MCI0184644.1"/>
    <property type="molecule type" value="Genomic_DNA"/>
</dbReference>
<feature type="compositionally biased region" description="Polar residues" evidence="2">
    <location>
        <begin position="483"/>
        <end position="493"/>
    </location>
</feature>
<dbReference type="AlphaFoldDB" id="A0A9X2AD92"/>
<evidence type="ECO:0000259" key="3">
    <source>
        <dbReference type="Pfam" id="PF07282"/>
    </source>
</evidence>
<accession>A0A9X2AD92</accession>
<dbReference type="Proteomes" id="UP001139263">
    <property type="component" value="Unassembled WGS sequence"/>
</dbReference>
<dbReference type="NCBIfam" id="NF040570">
    <property type="entry name" value="guided_TnpB"/>
    <property type="match status" value="1"/>
</dbReference>
<feature type="region of interest" description="Disordered" evidence="2">
    <location>
        <begin position="279"/>
        <end position="317"/>
    </location>
</feature>
<evidence type="ECO:0000256" key="1">
    <source>
        <dbReference type="ARBA" id="ARBA00023125"/>
    </source>
</evidence>
<keyword evidence="1" id="KW-0238">DNA-binding</keyword>
<feature type="compositionally biased region" description="Basic residues" evidence="2">
    <location>
        <begin position="302"/>
        <end position="313"/>
    </location>
</feature>
<evidence type="ECO:0000256" key="2">
    <source>
        <dbReference type="SAM" id="MobiDB-lite"/>
    </source>
</evidence>
<dbReference type="Pfam" id="PF07282">
    <property type="entry name" value="Cas12f1-like_TNB"/>
    <property type="match status" value="1"/>
</dbReference>
<keyword evidence="5" id="KW-1185">Reference proteome</keyword>
<organism evidence="4 5">
    <name type="scientific">Sulfoacidibacillus ferrooxidans</name>
    <dbReference type="NCBI Taxonomy" id="2005001"/>
    <lineage>
        <taxon>Bacteria</taxon>
        <taxon>Bacillati</taxon>
        <taxon>Bacillota</taxon>
        <taxon>Bacilli</taxon>
        <taxon>Bacillales</taxon>
        <taxon>Alicyclobacillaceae</taxon>
        <taxon>Sulfoacidibacillus</taxon>
    </lineage>
</organism>
<dbReference type="RefSeq" id="WP_241716483.1">
    <property type="nucleotide sequence ID" value="NZ_JALBUF010000019.1"/>
</dbReference>
<feature type="domain" description="Cas12f1-like TNB" evidence="3">
    <location>
        <begin position="377"/>
        <end position="436"/>
    </location>
</feature>
<evidence type="ECO:0000313" key="4">
    <source>
        <dbReference type="EMBL" id="MCI0184644.1"/>
    </source>
</evidence>
<feature type="region of interest" description="Disordered" evidence="2">
    <location>
        <begin position="473"/>
        <end position="505"/>
    </location>
</feature>
<feature type="compositionally biased region" description="Basic and acidic residues" evidence="2">
    <location>
        <begin position="494"/>
        <end position="505"/>
    </location>
</feature>
<evidence type="ECO:0000313" key="5">
    <source>
        <dbReference type="Proteomes" id="UP001139263"/>
    </source>
</evidence>
<proteinExistence type="predicted"/>
<sequence>MPSSSSTSKIKKTSKKSKSQTPSFVCEFPLRVTRRQERTVEARFEAGRQLYNALLGEAKKRLALVRQSIWYTKAKKSTNKKERQAHFAAARQAHGFSAYALEAFADKIRRTTWLGDDLDSHVAQKLAYRAFDAVQKVALGKARKVRFKGKRGLHSLEGKTNAACIRWREDRVLWNGLELPMVTDVAHDPVIQHGLSSRVKYVRLVRKDIHGHSRYYAQLVCEGVPYVKRNEKGERTHPIGNETVGLDSGPSTIAIVGDTQATLTRLADEVVRDHKKIRRLQRKQDRQRRANNPDCYDEKGRAIKGKHPTKKSRHQVETEAVLRELHRRETAHRKTLHGQVANQVIAIGTRINTEKLSYKAFQKMFGRSIGVRAPKLFLSILTRKAESAGGKVEEFSTYRTALSQVCLCGQKHKKRLSERVHACDCGVVMQRDLFSAYLAKHVENERLQVADANEHWQGAEPLLRTAWQQAYNQPASGRPAPSSFGTYRSQSGSSEKESLPEHEARDVVVMAQVNARACESAKV</sequence>
<gene>
    <name evidence="4" type="ORF">MM817_02941</name>
</gene>